<proteinExistence type="predicted"/>
<protein>
    <recommendedName>
        <fullName evidence="5">Lipoprotein</fullName>
    </recommendedName>
</protein>
<name>A0A423UT11_STRGL</name>
<dbReference type="EMBL" id="QWFA01000186">
    <property type="protein sequence ID" value="ROV65474.1"/>
    <property type="molecule type" value="Genomic_DNA"/>
</dbReference>
<feature type="region of interest" description="Disordered" evidence="1">
    <location>
        <begin position="24"/>
        <end position="56"/>
    </location>
</feature>
<dbReference type="Proteomes" id="UP000285596">
    <property type="component" value="Unassembled WGS sequence"/>
</dbReference>
<dbReference type="Gene3D" id="2.60.40.2880">
    <property type="entry name" value="MmpS1-5, C-terminal soluble domain"/>
    <property type="match status" value="1"/>
</dbReference>
<gene>
    <name evidence="3" type="ORF">D3105_27260</name>
</gene>
<evidence type="ECO:0000256" key="1">
    <source>
        <dbReference type="SAM" id="MobiDB-lite"/>
    </source>
</evidence>
<sequence>MRKILIGASFAMAAVLLTGCGGAEEPAKDSKAKGPAAEATGKPEESGGNGEGAPHEVTIEVKGTGASTVMYTLDDSDFEQITLPWKKTATIAARGAEREVGRLVILTPGHVTLPDGKLGAGQCSITVDGKKVVESEEGSGKPCSYKLK</sequence>
<feature type="signal peptide" evidence="2">
    <location>
        <begin position="1"/>
        <end position="23"/>
    </location>
</feature>
<evidence type="ECO:0008006" key="5">
    <source>
        <dbReference type="Google" id="ProtNLM"/>
    </source>
</evidence>
<reference evidence="3 4" key="1">
    <citation type="submission" date="2018-08" db="EMBL/GenBank/DDBJ databases">
        <title>Streptomyces globisporus 1912-4Crt, whole genome shotgun sequence.</title>
        <authorList>
            <person name="Matselyukh B."/>
        </authorList>
    </citation>
    <scope>NUCLEOTIDE SEQUENCE [LARGE SCALE GENOMIC DNA]</scope>
    <source>
        <strain evidence="3 4">1912-4Crt</strain>
    </source>
</reference>
<comment type="caution">
    <text evidence="3">The sequence shown here is derived from an EMBL/GenBank/DDBJ whole genome shotgun (WGS) entry which is preliminary data.</text>
</comment>
<organism evidence="3 4">
    <name type="scientific">Streptomyces globisporus</name>
    <dbReference type="NCBI Taxonomy" id="1908"/>
    <lineage>
        <taxon>Bacteria</taxon>
        <taxon>Bacillati</taxon>
        <taxon>Actinomycetota</taxon>
        <taxon>Actinomycetes</taxon>
        <taxon>Kitasatosporales</taxon>
        <taxon>Streptomycetaceae</taxon>
        <taxon>Streptomyces</taxon>
    </lineage>
</organism>
<evidence type="ECO:0000313" key="3">
    <source>
        <dbReference type="EMBL" id="ROV65474.1"/>
    </source>
</evidence>
<dbReference type="AlphaFoldDB" id="A0A423UT11"/>
<dbReference type="InterPro" id="IPR038468">
    <property type="entry name" value="MmpS_C"/>
</dbReference>
<evidence type="ECO:0000313" key="4">
    <source>
        <dbReference type="Proteomes" id="UP000285596"/>
    </source>
</evidence>
<accession>A0A423UT11</accession>
<evidence type="ECO:0000256" key="2">
    <source>
        <dbReference type="SAM" id="SignalP"/>
    </source>
</evidence>
<dbReference type="PROSITE" id="PS51257">
    <property type="entry name" value="PROKAR_LIPOPROTEIN"/>
    <property type="match status" value="1"/>
</dbReference>
<feature type="chain" id="PRO_5019063176" description="Lipoprotein" evidence="2">
    <location>
        <begin position="24"/>
        <end position="148"/>
    </location>
</feature>
<keyword evidence="2" id="KW-0732">Signal</keyword>
<dbReference type="RefSeq" id="WP_118905639.1">
    <property type="nucleotide sequence ID" value="NZ_BMTG01000013.1"/>
</dbReference>